<evidence type="ECO:0000313" key="2">
    <source>
        <dbReference type="EMBL" id="SKB60452.1"/>
    </source>
</evidence>
<dbReference type="Gene3D" id="3.40.50.2000">
    <property type="entry name" value="Glycogen Phosphorylase B"/>
    <property type="match status" value="1"/>
</dbReference>
<keyword evidence="3" id="KW-1185">Reference proteome</keyword>
<dbReference type="RefSeq" id="WP_079720904.1">
    <property type="nucleotide sequence ID" value="NZ_FUYY01000003.1"/>
</dbReference>
<dbReference type="STRING" id="241145.SAMN05660776_2040"/>
<feature type="domain" description="Glycosyl transferase family 1" evidence="1">
    <location>
        <begin position="191"/>
        <end position="351"/>
    </location>
</feature>
<dbReference type="CDD" id="cd03801">
    <property type="entry name" value="GT4_PimA-like"/>
    <property type="match status" value="1"/>
</dbReference>
<name>A0A1T5CLT2_9FLAO</name>
<dbReference type="PANTHER" id="PTHR12526">
    <property type="entry name" value="GLYCOSYLTRANSFERASE"/>
    <property type="match status" value="1"/>
</dbReference>
<accession>A0A1T5CLT2</accession>
<keyword evidence="2" id="KW-0808">Transferase</keyword>
<reference evidence="3" key="1">
    <citation type="submission" date="2017-02" db="EMBL/GenBank/DDBJ databases">
        <authorList>
            <person name="Varghese N."/>
            <person name="Submissions S."/>
        </authorList>
    </citation>
    <scope>NUCLEOTIDE SEQUENCE [LARGE SCALE GENOMIC DNA]</scope>
    <source>
        <strain evidence="3">DSM 23405</strain>
    </source>
</reference>
<dbReference type="InterPro" id="IPR001296">
    <property type="entry name" value="Glyco_trans_1"/>
</dbReference>
<dbReference type="Pfam" id="PF00534">
    <property type="entry name" value="Glycos_transf_1"/>
    <property type="match status" value="1"/>
</dbReference>
<evidence type="ECO:0000259" key="1">
    <source>
        <dbReference type="Pfam" id="PF00534"/>
    </source>
</evidence>
<gene>
    <name evidence="2" type="ORF">SAMN05660776_2040</name>
</gene>
<evidence type="ECO:0000313" key="3">
    <source>
        <dbReference type="Proteomes" id="UP000190230"/>
    </source>
</evidence>
<dbReference type="SUPFAM" id="SSF53756">
    <property type="entry name" value="UDP-Glycosyltransferase/glycogen phosphorylase"/>
    <property type="match status" value="1"/>
</dbReference>
<dbReference type="AlphaFoldDB" id="A0A1T5CLT2"/>
<dbReference type="EMBL" id="FUYY01000003">
    <property type="protein sequence ID" value="SKB60452.1"/>
    <property type="molecule type" value="Genomic_DNA"/>
</dbReference>
<proteinExistence type="predicted"/>
<sequence>MRFTIFTHVIHREEEGEFYAYSPYVREMNLWLKNAEEVEVVAPAPQPPKKEFFFDESYKHSRISFIKIPSFHLLNFQAVLDSIIKIPFIFFRILGAMHRADHLHLRCPGNIGLLAAIAQIFFPKKSKSVKYAGNWDPKAKQPWTYRFQKWILSNRLLSRNIKVLVYGNWPNQSDNIVSFFTASFSEREREPVIKSFKQPYKFIFTGNLVEGKGVFDAVNLIDALRAVGEEAVLEIYGDGVLESSLVDYIKKKELQTFVKLMGRKSLEELRKAYKNAHFVVLLSKSEGWPKALAEGMWYGCVPVATRVSCVPWMLNYGERGIIVPDIEKREAIKEKRRENIEKREERRDDKENFLRNCQFEGSDGSGDISRTGFSERDLAGIISLIENPEKLNEMSLAAQEWSQQYTLEKFEKAIKEMI</sequence>
<protein>
    <submittedName>
        <fullName evidence="2">Glycosyltransferase involved in cell wall bisynthesis</fullName>
    </submittedName>
</protein>
<dbReference type="Proteomes" id="UP000190230">
    <property type="component" value="Unassembled WGS sequence"/>
</dbReference>
<organism evidence="2 3">
    <name type="scientific">Salegentibacter holothuriorum</name>
    <dbReference type="NCBI Taxonomy" id="241145"/>
    <lineage>
        <taxon>Bacteria</taxon>
        <taxon>Pseudomonadati</taxon>
        <taxon>Bacteroidota</taxon>
        <taxon>Flavobacteriia</taxon>
        <taxon>Flavobacteriales</taxon>
        <taxon>Flavobacteriaceae</taxon>
        <taxon>Salegentibacter</taxon>
    </lineage>
</organism>
<dbReference type="GO" id="GO:0016757">
    <property type="term" value="F:glycosyltransferase activity"/>
    <property type="evidence" value="ECO:0007669"/>
    <property type="project" value="InterPro"/>
</dbReference>
<dbReference type="OrthoDB" id="1395864at2"/>